<comment type="similarity">
    <text evidence="2">Belongs to the VirD4/TraG family.</text>
</comment>
<reference evidence="8 9" key="1">
    <citation type="submission" date="2016-07" db="EMBL/GenBank/DDBJ databases">
        <title>Detection of Helicobacter winghamensis from caecal content of red fox (Vulpes vulpes).</title>
        <authorList>
            <person name="Zanoni R.G."/>
            <person name="Florio D."/>
            <person name="Caffara M."/>
            <person name="Renzi M."/>
            <person name="Parisi A."/>
            <person name="Pasquali F."/>
            <person name="Manfreda G."/>
        </authorList>
    </citation>
    <scope>NUCLEOTIDE SEQUENCE [LARGE SCALE GENOMIC DNA]</scope>
    <source>
        <strain evidence="8 9">295_13</strain>
    </source>
</reference>
<name>A0A2N3PKB1_9HELI</name>
<evidence type="ECO:0000256" key="4">
    <source>
        <dbReference type="ARBA" id="ARBA00022692"/>
    </source>
</evidence>
<dbReference type="InterPro" id="IPR027417">
    <property type="entry name" value="P-loop_NTPase"/>
</dbReference>
<evidence type="ECO:0000313" key="9">
    <source>
        <dbReference type="Proteomes" id="UP000233350"/>
    </source>
</evidence>
<dbReference type="OrthoDB" id="9759295at2"/>
<dbReference type="Proteomes" id="UP000233350">
    <property type="component" value="Unassembled WGS sequence"/>
</dbReference>
<organism evidence="8 9">
    <name type="scientific">Helicobacter winghamensis</name>
    <dbReference type="NCBI Taxonomy" id="157268"/>
    <lineage>
        <taxon>Bacteria</taxon>
        <taxon>Pseudomonadati</taxon>
        <taxon>Campylobacterota</taxon>
        <taxon>Epsilonproteobacteria</taxon>
        <taxon>Campylobacterales</taxon>
        <taxon>Helicobacteraceae</taxon>
        <taxon>Helicobacter</taxon>
    </lineage>
</organism>
<dbReference type="InterPro" id="IPR051539">
    <property type="entry name" value="T4SS-coupling_protein"/>
</dbReference>
<evidence type="ECO:0000256" key="2">
    <source>
        <dbReference type="ARBA" id="ARBA00008806"/>
    </source>
</evidence>
<evidence type="ECO:0000256" key="3">
    <source>
        <dbReference type="ARBA" id="ARBA00022475"/>
    </source>
</evidence>
<gene>
    <name evidence="8" type="ORF">BCM31_01180</name>
</gene>
<keyword evidence="5 7" id="KW-1133">Transmembrane helix</keyword>
<feature type="transmembrane region" description="Helical" evidence="7">
    <location>
        <begin position="12"/>
        <end position="33"/>
    </location>
</feature>
<evidence type="ECO:0000256" key="5">
    <source>
        <dbReference type="ARBA" id="ARBA00022989"/>
    </source>
</evidence>
<dbReference type="GO" id="GO:0005886">
    <property type="term" value="C:plasma membrane"/>
    <property type="evidence" value="ECO:0007669"/>
    <property type="project" value="UniProtKB-SubCell"/>
</dbReference>
<dbReference type="SUPFAM" id="SSF52540">
    <property type="entry name" value="P-loop containing nucleoside triphosphate hydrolases"/>
    <property type="match status" value="1"/>
</dbReference>
<comment type="caution">
    <text evidence="8">The sequence shown here is derived from an EMBL/GenBank/DDBJ whole genome shotgun (WGS) entry which is preliminary data.</text>
</comment>
<dbReference type="Gene3D" id="3.40.50.300">
    <property type="entry name" value="P-loop containing nucleotide triphosphate hydrolases"/>
    <property type="match status" value="1"/>
</dbReference>
<dbReference type="PANTHER" id="PTHR37937:SF1">
    <property type="entry name" value="CONJUGATIVE TRANSFER: DNA TRANSPORT"/>
    <property type="match status" value="1"/>
</dbReference>
<proteinExistence type="inferred from homology"/>
<keyword evidence="4 7" id="KW-0812">Transmembrane</keyword>
<feature type="transmembrane region" description="Helical" evidence="7">
    <location>
        <begin position="60"/>
        <end position="80"/>
    </location>
</feature>
<evidence type="ECO:0000313" key="8">
    <source>
        <dbReference type="EMBL" id="PKT81827.1"/>
    </source>
</evidence>
<dbReference type="Pfam" id="PF02534">
    <property type="entry name" value="T4SS-DNA_transf"/>
    <property type="match status" value="1"/>
</dbReference>
<dbReference type="GeneID" id="78824965"/>
<evidence type="ECO:0000256" key="1">
    <source>
        <dbReference type="ARBA" id="ARBA00004651"/>
    </source>
</evidence>
<evidence type="ECO:0000256" key="6">
    <source>
        <dbReference type="ARBA" id="ARBA00023136"/>
    </source>
</evidence>
<dbReference type="PANTHER" id="PTHR37937">
    <property type="entry name" value="CONJUGATIVE TRANSFER: DNA TRANSPORT"/>
    <property type="match status" value="1"/>
</dbReference>
<dbReference type="AlphaFoldDB" id="A0A2N3PKB1"/>
<evidence type="ECO:0000256" key="7">
    <source>
        <dbReference type="SAM" id="Phobius"/>
    </source>
</evidence>
<dbReference type="RefSeq" id="WP_101312974.1">
    <property type="nucleotide sequence ID" value="NZ_CP063087.1"/>
</dbReference>
<keyword evidence="9" id="KW-1185">Reference proteome</keyword>
<dbReference type="CDD" id="cd01127">
    <property type="entry name" value="TrwB_TraG_TraD_VirD4"/>
    <property type="match status" value="2"/>
</dbReference>
<evidence type="ECO:0008006" key="10">
    <source>
        <dbReference type="Google" id="ProtNLM"/>
    </source>
</evidence>
<keyword evidence="6 7" id="KW-0472">Membrane</keyword>
<protein>
    <recommendedName>
        <fullName evidence="10">Type IV secretory system conjugative DNA transfer family protein</fullName>
    </recommendedName>
</protein>
<sequence>MDKKRKITSYLTDILFVVILGIFAFLGSIKYIFNPDFKDLIHTGYLILKNVGNPTLKIKAYIPIILGVAPFLTLIIFYFLSKYTSFEQYGSAEFATPELFEKMNICYDKGLVLGSLQKGNKTTPLRATQPFATLIVAPPGSGKTAGIAMPNLLTLHQSCVVFDIKGELFDKTAGYRQKHFNNKILKFSPLKEDNTLFYNPFDKSIVEPLDFNQRKILAEQIAGTIFIGEKGKETDHWLVSAKKLFTFFALYYMELNNETTLGELAQCHSRDYFNFIKKEEFMLELLKVDEHKGVGENKILLDENGKPVRDYDKDTFQTLLKQIAFDESMHEIIRNQARAYMNSAKEEFASVKSTFDTYMLVFTQPMVVNATSKLSFNFRDLREQPITAYIVIQTEEIDILAPLIRIFTESMLKTLMSGQENSDPNKFIYLILDEFVRFGKMNFLLEAPALCRSYGIIPVYITQSYEQIEKYYGKEDLGIIRANVGYQVIFTMNSEKDAQEISKMIGDFTRNKRSTSQGNFDFFKKNDSLSKEAYKLVTAQDIMNMSNEDNLILVKGFAKRPIQSKVYYWFKQEEWKKAPEIKPTEQEVELERNLKREEEYENNTTTDIDNYTQSIIKIKQN</sequence>
<dbReference type="EMBL" id="MBPK01000011">
    <property type="protein sequence ID" value="PKT81827.1"/>
    <property type="molecule type" value="Genomic_DNA"/>
</dbReference>
<accession>A0A2N3PKB1</accession>
<dbReference type="InterPro" id="IPR003688">
    <property type="entry name" value="TraG/VirD4"/>
</dbReference>
<keyword evidence="3" id="KW-1003">Cell membrane</keyword>
<comment type="subcellular location">
    <subcellularLocation>
        <location evidence="1">Cell membrane</location>
        <topology evidence="1">Multi-pass membrane protein</topology>
    </subcellularLocation>
</comment>